<sequence>MTPKEEVAPLGDVPVDIEVELDRRIMTTRDVLQLEEGCVIGTSRSAGENIDIYIGGVLCGSGEIVVIENTLGVRITDFRDDY</sequence>
<reference evidence="9" key="1">
    <citation type="submission" date="2006-10" db="EMBL/GenBank/DDBJ databases">
        <title>Complete sequence of Solibacter usitatus Ellin6076.</title>
        <authorList>
            <consortium name="US DOE Joint Genome Institute"/>
            <person name="Copeland A."/>
            <person name="Lucas S."/>
            <person name="Lapidus A."/>
            <person name="Barry K."/>
            <person name="Detter J.C."/>
            <person name="Glavina del Rio T."/>
            <person name="Hammon N."/>
            <person name="Israni S."/>
            <person name="Dalin E."/>
            <person name="Tice H."/>
            <person name="Pitluck S."/>
            <person name="Thompson L.S."/>
            <person name="Brettin T."/>
            <person name="Bruce D."/>
            <person name="Han C."/>
            <person name="Tapia R."/>
            <person name="Gilna P."/>
            <person name="Schmutz J."/>
            <person name="Larimer F."/>
            <person name="Land M."/>
            <person name="Hauser L."/>
            <person name="Kyrpides N."/>
            <person name="Mikhailova N."/>
            <person name="Janssen P.H."/>
            <person name="Kuske C.R."/>
            <person name="Richardson P."/>
        </authorList>
    </citation>
    <scope>NUCLEOTIDE SEQUENCE</scope>
    <source>
        <strain evidence="9">Ellin6076</strain>
    </source>
</reference>
<dbReference type="GO" id="GO:0006935">
    <property type="term" value="P:chemotaxis"/>
    <property type="evidence" value="ECO:0007669"/>
    <property type="project" value="UniProtKB-KW"/>
</dbReference>
<evidence type="ECO:0000256" key="1">
    <source>
        <dbReference type="ARBA" id="ARBA00004413"/>
    </source>
</evidence>
<dbReference type="STRING" id="234267.Acid_7459"/>
<dbReference type="AlphaFoldDB" id="Q01PQ3"/>
<dbReference type="InterPro" id="IPR051469">
    <property type="entry name" value="FliN/MopA/SpaO"/>
</dbReference>
<protein>
    <recommendedName>
        <fullName evidence="3">Flagellar motor switch protein FliN</fullName>
    </recommendedName>
</protein>
<evidence type="ECO:0000256" key="4">
    <source>
        <dbReference type="ARBA" id="ARBA00022475"/>
    </source>
</evidence>
<dbReference type="InterPro" id="IPR001172">
    <property type="entry name" value="FliN_T3SS_HrcQb"/>
</dbReference>
<evidence type="ECO:0000256" key="5">
    <source>
        <dbReference type="ARBA" id="ARBA00022500"/>
    </source>
</evidence>
<keyword evidence="7" id="KW-0472">Membrane</keyword>
<dbReference type="EMBL" id="CP000473">
    <property type="protein sequence ID" value="ABJ88367.1"/>
    <property type="molecule type" value="Genomic_DNA"/>
</dbReference>
<dbReference type="PANTHER" id="PTHR43484:SF1">
    <property type="entry name" value="FLAGELLAR MOTOR SWITCH PROTEIN FLIN"/>
    <property type="match status" value="1"/>
</dbReference>
<dbReference type="GO" id="GO:0071973">
    <property type="term" value="P:bacterial-type flagellum-dependent cell motility"/>
    <property type="evidence" value="ECO:0007669"/>
    <property type="project" value="InterPro"/>
</dbReference>
<dbReference type="PANTHER" id="PTHR43484">
    <property type="match status" value="1"/>
</dbReference>
<feature type="domain" description="Flagellar motor switch protein FliN-like C-terminal" evidence="8">
    <location>
        <begin position="10"/>
        <end position="78"/>
    </location>
</feature>
<evidence type="ECO:0000313" key="9">
    <source>
        <dbReference type="EMBL" id="ABJ88367.1"/>
    </source>
</evidence>
<dbReference type="GO" id="GO:0009425">
    <property type="term" value="C:bacterial-type flagellum basal body"/>
    <property type="evidence" value="ECO:0007669"/>
    <property type="project" value="InterPro"/>
</dbReference>
<dbReference type="OrthoDB" id="9773459at2"/>
<dbReference type="Pfam" id="PF01052">
    <property type="entry name" value="FliMN_C"/>
    <property type="match status" value="1"/>
</dbReference>
<dbReference type="eggNOG" id="COG1886">
    <property type="taxonomic scope" value="Bacteria"/>
</dbReference>
<dbReference type="HOGENOM" id="CLU_097058_4_0_0"/>
<dbReference type="InParanoid" id="Q01PQ3"/>
<organism evidence="9">
    <name type="scientific">Solibacter usitatus (strain Ellin6076)</name>
    <dbReference type="NCBI Taxonomy" id="234267"/>
    <lineage>
        <taxon>Bacteria</taxon>
        <taxon>Pseudomonadati</taxon>
        <taxon>Acidobacteriota</taxon>
        <taxon>Terriglobia</taxon>
        <taxon>Bryobacterales</taxon>
        <taxon>Solibacteraceae</taxon>
        <taxon>Candidatus Solibacter</taxon>
    </lineage>
</organism>
<dbReference type="Gene3D" id="2.30.330.10">
    <property type="entry name" value="SpoA-like"/>
    <property type="match status" value="1"/>
</dbReference>
<keyword evidence="4" id="KW-1003">Cell membrane</keyword>
<proteinExistence type="inferred from homology"/>
<evidence type="ECO:0000256" key="2">
    <source>
        <dbReference type="ARBA" id="ARBA00009226"/>
    </source>
</evidence>
<dbReference type="InterPro" id="IPR036429">
    <property type="entry name" value="SpoA-like_sf"/>
</dbReference>
<dbReference type="GO" id="GO:0003774">
    <property type="term" value="F:cytoskeletal motor activity"/>
    <property type="evidence" value="ECO:0007669"/>
    <property type="project" value="InterPro"/>
</dbReference>
<keyword evidence="5" id="KW-0145">Chemotaxis</keyword>
<keyword evidence="6" id="KW-0283">Flagellar rotation</keyword>
<dbReference type="GO" id="GO:0005886">
    <property type="term" value="C:plasma membrane"/>
    <property type="evidence" value="ECO:0007669"/>
    <property type="project" value="UniProtKB-SubCell"/>
</dbReference>
<name>Q01PQ3_SOLUE</name>
<comment type="subcellular location">
    <subcellularLocation>
        <location evidence="1">Cell membrane</location>
        <topology evidence="1">Peripheral membrane protein</topology>
        <orientation evidence="1">Cytoplasmic side</orientation>
    </subcellularLocation>
</comment>
<gene>
    <name evidence="9" type="ordered locus">Acid_7459</name>
</gene>
<dbReference type="KEGG" id="sus:Acid_7459"/>
<accession>Q01PQ3</accession>
<evidence type="ECO:0000256" key="7">
    <source>
        <dbReference type="ARBA" id="ARBA00023136"/>
    </source>
</evidence>
<comment type="similarity">
    <text evidence="2">Belongs to the FliN/MopA/SpaO family.</text>
</comment>
<dbReference type="SUPFAM" id="SSF101801">
    <property type="entry name" value="Surface presentation of antigens (SPOA)"/>
    <property type="match status" value="1"/>
</dbReference>
<dbReference type="FunCoup" id="Q01PQ3">
    <property type="interactions" value="38"/>
</dbReference>
<evidence type="ECO:0000259" key="8">
    <source>
        <dbReference type="Pfam" id="PF01052"/>
    </source>
</evidence>
<evidence type="ECO:0000256" key="3">
    <source>
        <dbReference type="ARBA" id="ARBA00021897"/>
    </source>
</evidence>
<dbReference type="PRINTS" id="PR00956">
    <property type="entry name" value="FLGMOTORFLIN"/>
</dbReference>
<evidence type="ECO:0000256" key="6">
    <source>
        <dbReference type="ARBA" id="ARBA00022779"/>
    </source>
</evidence>
<dbReference type="InterPro" id="IPR001543">
    <property type="entry name" value="FliN-like_C"/>
</dbReference>